<evidence type="ECO:0000256" key="1">
    <source>
        <dbReference type="SAM" id="Phobius"/>
    </source>
</evidence>
<keyword evidence="1" id="KW-0472">Membrane</keyword>
<evidence type="ECO:0000313" key="2">
    <source>
        <dbReference type="EMBL" id="OGF94171.1"/>
    </source>
</evidence>
<dbReference type="EMBL" id="MFIN01000050">
    <property type="protein sequence ID" value="OGF94171.1"/>
    <property type="molecule type" value="Genomic_DNA"/>
</dbReference>
<keyword evidence="1" id="KW-1133">Transmembrane helix</keyword>
<feature type="transmembrane region" description="Helical" evidence="1">
    <location>
        <begin position="92"/>
        <end position="111"/>
    </location>
</feature>
<reference evidence="2 3" key="1">
    <citation type="journal article" date="2016" name="Nat. Commun.">
        <title>Thousands of microbial genomes shed light on interconnected biogeochemical processes in an aquifer system.</title>
        <authorList>
            <person name="Anantharaman K."/>
            <person name="Brown C.T."/>
            <person name="Hug L.A."/>
            <person name="Sharon I."/>
            <person name="Castelle C.J."/>
            <person name="Probst A.J."/>
            <person name="Thomas B.C."/>
            <person name="Singh A."/>
            <person name="Wilkins M.J."/>
            <person name="Karaoz U."/>
            <person name="Brodie E.L."/>
            <person name="Williams K.H."/>
            <person name="Hubbard S.S."/>
            <person name="Banfield J.F."/>
        </authorList>
    </citation>
    <scope>NUCLEOTIDE SEQUENCE [LARGE SCALE GENOMIC DNA]</scope>
</reference>
<keyword evidence="1" id="KW-0812">Transmembrane</keyword>
<protein>
    <submittedName>
        <fullName evidence="2">Uncharacterized protein</fullName>
    </submittedName>
</protein>
<dbReference type="AlphaFoldDB" id="A0A1F5Y2V0"/>
<evidence type="ECO:0000313" key="3">
    <source>
        <dbReference type="Proteomes" id="UP000177720"/>
    </source>
</evidence>
<accession>A0A1F5Y2V0</accession>
<proteinExistence type="predicted"/>
<organism evidence="2 3">
    <name type="scientific">Candidatus Giovannonibacteria bacterium RIFCSPLOWO2_12_43_8</name>
    <dbReference type="NCBI Taxonomy" id="1798361"/>
    <lineage>
        <taxon>Bacteria</taxon>
        <taxon>Candidatus Giovannoniibacteriota</taxon>
    </lineage>
</organism>
<comment type="caution">
    <text evidence="2">The sequence shown here is derived from an EMBL/GenBank/DDBJ whole genome shotgun (WGS) entry which is preliminary data.</text>
</comment>
<feature type="transmembrane region" description="Helical" evidence="1">
    <location>
        <begin position="140"/>
        <end position="160"/>
    </location>
</feature>
<dbReference type="Proteomes" id="UP000177720">
    <property type="component" value="Unassembled WGS sequence"/>
</dbReference>
<gene>
    <name evidence="2" type="ORF">A2Y47_00790</name>
</gene>
<sequence>MNRNPPKAGAGFLFLTSKNIMRKTKKIRKVRRNKTKGGYANTQTVIAFSFATFMIAVTVPAKLAVAQAAMSVGNISSAAFDSMANAISAAPAFSLFALGFVSAMLFLGVIWDKFSFEKFILAPERGRRSRRRKSVNRKGGYISLELASMSVLSILLVTIISSPAFV</sequence>
<name>A0A1F5Y2V0_9BACT</name>